<accession>A0AA88SMM7</accession>
<dbReference type="Proteomes" id="UP001187315">
    <property type="component" value="Unassembled WGS sequence"/>
</dbReference>
<dbReference type="InterPro" id="IPR031667">
    <property type="entry name" value="RDD1"/>
</dbReference>
<dbReference type="Pfam" id="PF15828">
    <property type="entry name" value="RDD1"/>
    <property type="match status" value="1"/>
</dbReference>
<feature type="compositionally biased region" description="Basic and acidic residues" evidence="1">
    <location>
        <begin position="7"/>
        <end position="20"/>
    </location>
</feature>
<dbReference type="EMBL" id="JAVHJS010000011">
    <property type="protein sequence ID" value="KAK2843286.1"/>
    <property type="molecule type" value="Genomic_DNA"/>
</dbReference>
<dbReference type="PANTHER" id="PTHR14680:SF1">
    <property type="entry name" value="REQUIRED FOR DRUG-INDUCED DEATH PROTEIN 1"/>
    <property type="match status" value="1"/>
</dbReference>
<comment type="caution">
    <text evidence="2">The sequence shown here is derived from an EMBL/GenBank/DDBJ whole genome shotgun (WGS) entry which is preliminary data.</text>
</comment>
<evidence type="ECO:0000256" key="1">
    <source>
        <dbReference type="SAM" id="MobiDB-lite"/>
    </source>
</evidence>
<sequence length="152" mass="17876">MLRKKLSKSEQKFKHKKNDTSEINHCVEEESIRTMRKEFPEKPHVCERDTHKQKCAKSTGRKQKTSKQVHFTVMPDKYEPLEEDTDLDTATDENHKKNREKHKRFRKKVSKAFRFTWKCLVVGLQSFSNSYSGPLSVATTLVPEIQRTKPKA</sequence>
<evidence type="ECO:0000313" key="2">
    <source>
        <dbReference type="EMBL" id="KAK2843286.1"/>
    </source>
</evidence>
<keyword evidence="3" id="KW-1185">Reference proteome</keyword>
<gene>
    <name evidence="2" type="ORF">Q7C36_011501</name>
</gene>
<dbReference type="AlphaFoldDB" id="A0AA88SMM7"/>
<feature type="region of interest" description="Disordered" evidence="1">
    <location>
        <begin position="1"/>
        <end position="20"/>
    </location>
</feature>
<feature type="compositionally biased region" description="Basic and acidic residues" evidence="1">
    <location>
        <begin position="40"/>
        <end position="52"/>
    </location>
</feature>
<feature type="region of interest" description="Disordered" evidence="1">
    <location>
        <begin position="40"/>
        <end position="105"/>
    </location>
</feature>
<protein>
    <submittedName>
        <fullName evidence="2">Uncharacterized protein</fullName>
    </submittedName>
</protein>
<feature type="compositionally biased region" description="Basic residues" evidence="1">
    <location>
        <begin position="96"/>
        <end position="105"/>
    </location>
</feature>
<proteinExistence type="predicted"/>
<dbReference type="PANTHER" id="PTHR14680">
    <property type="entry name" value="SI:DKEY-126G1.9-RELATED"/>
    <property type="match status" value="1"/>
</dbReference>
<feature type="compositionally biased region" description="Basic residues" evidence="1">
    <location>
        <begin position="53"/>
        <end position="67"/>
    </location>
</feature>
<reference evidence="2" key="1">
    <citation type="submission" date="2023-08" db="EMBL/GenBank/DDBJ databases">
        <title>Pelteobagrus vachellii genome.</title>
        <authorList>
            <person name="Liu H."/>
        </authorList>
    </citation>
    <scope>NUCLEOTIDE SEQUENCE</scope>
    <source>
        <strain evidence="2">PRFRI_2022a</strain>
        <tissue evidence="2">Muscle</tissue>
    </source>
</reference>
<name>A0AA88SMM7_TACVA</name>
<feature type="compositionally biased region" description="Acidic residues" evidence="1">
    <location>
        <begin position="81"/>
        <end position="91"/>
    </location>
</feature>
<evidence type="ECO:0000313" key="3">
    <source>
        <dbReference type="Proteomes" id="UP001187315"/>
    </source>
</evidence>
<organism evidence="2 3">
    <name type="scientific">Tachysurus vachellii</name>
    <name type="common">Darkbarbel catfish</name>
    <name type="synonym">Pelteobagrus vachellii</name>
    <dbReference type="NCBI Taxonomy" id="175792"/>
    <lineage>
        <taxon>Eukaryota</taxon>
        <taxon>Metazoa</taxon>
        <taxon>Chordata</taxon>
        <taxon>Craniata</taxon>
        <taxon>Vertebrata</taxon>
        <taxon>Euteleostomi</taxon>
        <taxon>Actinopterygii</taxon>
        <taxon>Neopterygii</taxon>
        <taxon>Teleostei</taxon>
        <taxon>Ostariophysi</taxon>
        <taxon>Siluriformes</taxon>
        <taxon>Bagridae</taxon>
        <taxon>Tachysurus</taxon>
    </lineage>
</organism>